<evidence type="ECO:0000313" key="1">
    <source>
        <dbReference type="EMBL" id="KGN65687.1"/>
    </source>
</evidence>
<reference evidence="1 2" key="2">
    <citation type="journal article" date="2009" name="PLoS ONE">
        <title>An integrated genetic and cytogenetic map of the cucumber genome.</title>
        <authorList>
            <person name="Ren Y."/>
            <person name="Zhang Z."/>
            <person name="Liu J."/>
            <person name="Staub J.E."/>
            <person name="Han Y."/>
            <person name="Cheng Z."/>
            <person name="Li X."/>
            <person name="Lu J."/>
            <person name="Miao H."/>
            <person name="Kang H."/>
            <person name="Xie B."/>
            <person name="Gu X."/>
            <person name="Wang X."/>
            <person name="Du Y."/>
            <person name="Jin W."/>
            <person name="Huang S."/>
        </authorList>
    </citation>
    <scope>NUCLEOTIDE SEQUENCE [LARGE SCALE GENOMIC DNA]</scope>
    <source>
        <strain evidence="2">cv. 9930</strain>
    </source>
</reference>
<evidence type="ECO:0000313" key="2">
    <source>
        <dbReference type="Proteomes" id="UP000029981"/>
    </source>
</evidence>
<reference evidence="1 2" key="1">
    <citation type="journal article" date="2009" name="Nat. Genet.">
        <title>The genome of the cucumber, Cucumis sativus L.</title>
        <authorList>
            <person name="Huang S."/>
            <person name="Li R."/>
            <person name="Zhang Z."/>
            <person name="Li L."/>
            <person name="Gu X."/>
            <person name="Fan W."/>
            <person name="Lucas W.J."/>
            <person name="Wang X."/>
            <person name="Xie B."/>
            <person name="Ni P."/>
            <person name="Ren Y."/>
            <person name="Zhu H."/>
            <person name="Li J."/>
            <person name="Lin K."/>
            <person name="Jin W."/>
            <person name="Fei Z."/>
            <person name="Li G."/>
            <person name="Staub J."/>
            <person name="Kilian A."/>
            <person name="van der Vossen E.A."/>
            <person name="Wu Y."/>
            <person name="Guo J."/>
            <person name="He J."/>
            <person name="Jia Z."/>
            <person name="Ren Y."/>
            <person name="Tian G."/>
            <person name="Lu Y."/>
            <person name="Ruan J."/>
            <person name="Qian W."/>
            <person name="Wang M."/>
            <person name="Huang Q."/>
            <person name="Li B."/>
            <person name="Xuan Z."/>
            <person name="Cao J."/>
            <person name="Asan"/>
            <person name="Wu Z."/>
            <person name="Zhang J."/>
            <person name="Cai Q."/>
            <person name="Bai Y."/>
            <person name="Zhao B."/>
            <person name="Han Y."/>
            <person name="Li Y."/>
            <person name="Li X."/>
            <person name="Wang S."/>
            <person name="Shi Q."/>
            <person name="Liu S."/>
            <person name="Cho W.K."/>
            <person name="Kim J.Y."/>
            <person name="Xu Y."/>
            <person name="Heller-Uszynska K."/>
            <person name="Miao H."/>
            <person name="Cheng Z."/>
            <person name="Zhang S."/>
            <person name="Wu J."/>
            <person name="Yang Y."/>
            <person name="Kang H."/>
            <person name="Li M."/>
            <person name="Liang H."/>
            <person name="Ren X."/>
            <person name="Shi Z."/>
            <person name="Wen M."/>
            <person name="Jian M."/>
            <person name="Yang H."/>
            <person name="Zhang G."/>
            <person name="Yang Z."/>
            <person name="Chen R."/>
            <person name="Liu S."/>
            <person name="Li J."/>
            <person name="Ma L."/>
            <person name="Liu H."/>
            <person name="Zhou Y."/>
            <person name="Zhao J."/>
            <person name="Fang X."/>
            <person name="Li G."/>
            <person name="Fang L."/>
            <person name="Li Y."/>
            <person name="Liu D."/>
            <person name="Zheng H."/>
            <person name="Zhang Y."/>
            <person name="Qin N."/>
            <person name="Li Z."/>
            <person name="Yang G."/>
            <person name="Yang S."/>
            <person name="Bolund L."/>
            <person name="Kristiansen K."/>
            <person name="Zheng H."/>
            <person name="Li S."/>
            <person name="Zhang X."/>
            <person name="Yang H."/>
            <person name="Wang J."/>
            <person name="Sun R."/>
            <person name="Zhang B."/>
            <person name="Jiang S."/>
            <person name="Wang J."/>
            <person name="Du Y."/>
            <person name="Li S."/>
        </authorList>
    </citation>
    <scope>NUCLEOTIDE SEQUENCE [LARGE SCALE GENOMIC DNA]</scope>
    <source>
        <strain evidence="2">cv. 9930</strain>
    </source>
</reference>
<dbReference type="Gramene" id="KGN65687">
    <property type="protein sequence ID" value="KGN65687"/>
    <property type="gene ID" value="Csa_1G497810"/>
</dbReference>
<dbReference type="PANTHER" id="PTHR35304:SF1">
    <property type="entry name" value="OS05G0120300 PROTEIN"/>
    <property type="match status" value="1"/>
</dbReference>
<protein>
    <submittedName>
        <fullName evidence="1">Uncharacterized protein</fullName>
    </submittedName>
</protein>
<accession>A0A0A0LXY3</accession>
<dbReference type="EMBL" id="CM002922">
    <property type="protein sequence ID" value="KGN65687.1"/>
    <property type="molecule type" value="Genomic_DNA"/>
</dbReference>
<dbReference type="KEGG" id="csv:105434501"/>
<dbReference type="OrthoDB" id="749576at2759"/>
<reference evidence="1 2" key="4">
    <citation type="journal article" date="2011" name="BMC Genomics">
        <title>RNA-Seq improves annotation of protein-coding genes in the cucumber genome.</title>
        <authorList>
            <person name="Li Z."/>
            <person name="Zhang Z."/>
            <person name="Yan P."/>
            <person name="Huang S."/>
            <person name="Fei Z."/>
            <person name="Lin K."/>
        </authorList>
    </citation>
    <scope>NUCLEOTIDE SEQUENCE [LARGE SCALE GENOMIC DNA]</scope>
    <source>
        <strain evidence="2">cv. 9930</strain>
    </source>
</reference>
<name>A0A0A0LXY3_CUCSA</name>
<dbReference type="AlphaFoldDB" id="A0A0A0LXY3"/>
<dbReference type="Proteomes" id="UP000029981">
    <property type="component" value="Chromosome 1"/>
</dbReference>
<proteinExistence type="predicted"/>
<keyword evidence="2" id="KW-1185">Reference proteome</keyword>
<dbReference type="PANTHER" id="PTHR35304">
    <property type="entry name" value="OS05G0120300 PROTEIN-RELATED"/>
    <property type="match status" value="1"/>
</dbReference>
<sequence>MASVCISECVDNACIVSAARPTYVNLQRWSEEEKWSTERRRPRPRAADGISRRQMYLRSYTFSREDIVVPETTTQNCFGKIRRRRRKPATIRGGRRRSRCLAMVKAAASQVSSGALLFLFRRLLCCVAKVDGRRSRP</sequence>
<gene>
    <name evidence="1" type="ORF">Csa_1G497810</name>
</gene>
<organism evidence="1 2">
    <name type="scientific">Cucumis sativus</name>
    <name type="common">Cucumber</name>
    <dbReference type="NCBI Taxonomy" id="3659"/>
    <lineage>
        <taxon>Eukaryota</taxon>
        <taxon>Viridiplantae</taxon>
        <taxon>Streptophyta</taxon>
        <taxon>Embryophyta</taxon>
        <taxon>Tracheophyta</taxon>
        <taxon>Spermatophyta</taxon>
        <taxon>Magnoliopsida</taxon>
        <taxon>eudicotyledons</taxon>
        <taxon>Gunneridae</taxon>
        <taxon>Pentapetalae</taxon>
        <taxon>rosids</taxon>
        <taxon>fabids</taxon>
        <taxon>Cucurbitales</taxon>
        <taxon>Cucurbitaceae</taxon>
        <taxon>Benincaseae</taxon>
        <taxon>Cucumis</taxon>
    </lineage>
</organism>
<reference evidence="1 2" key="3">
    <citation type="journal article" date="2010" name="BMC Genomics">
        <title>Transcriptome sequencing and comparative analysis of cucumber flowers with different sex types.</title>
        <authorList>
            <person name="Guo S."/>
            <person name="Zheng Y."/>
            <person name="Joung J.G."/>
            <person name="Liu S."/>
            <person name="Zhang Z."/>
            <person name="Crasta O.R."/>
            <person name="Sobral B.W."/>
            <person name="Xu Y."/>
            <person name="Huang S."/>
            <person name="Fei Z."/>
        </authorList>
    </citation>
    <scope>NUCLEOTIDE SEQUENCE [LARGE SCALE GENOMIC DNA]</scope>
    <source>
        <strain evidence="2">cv. 9930</strain>
    </source>
</reference>